<dbReference type="InterPro" id="IPR008271">
    <property type="entry name" value="Ser/Thr_kinase_AS"/>
</dbReference>
<organism evidence="9 10">
    <name type="scientific">Oryctes borbonicus</name>
    <dbReference type="NCBI Taxonomy" id="1629725"/>
    <lineage>
        <taxon>Eukaryota</taxon>
        <taxon>Metazoa</taxon>
        <taxon>Ecdysozoa</taxon>
        <taxon>Arthropoda</taxon>
        <taxon>Hexapoda</taxon>
        <taxon>Insecta</taxon>
        <taxon>Pterygota</taxon>
        <taxon>Neoptera</taxon>
        <taxon>Endopterygota</taxon>
        <taxon>Coleoptera</taxon>
        <taxon>Polyphaga</taxon>
        <taxon>Scarabaeiformia</taxon>
        <taxon>Scarabaeidae</taxon>
        <taxon>Dynastinae</taxon>
        <taxon>Oryctes</taxon>
    </lineage>
</organism>
<reference evidence="9 10" key="1">
    <citation type="submission" date="2015-09" db="EMBL/GenBank/DDBJ databases">
        <title>Draft genome of the scarab beetle Oryctes borbonicus.</title>
        <authorList>
            <person name="Meyer J.M."/>
            <person name="Markov G.V."/>
            <person name="Baskaran P."/>
            <person name="Herrmann M."/>
            <person name="Sommer R.J."/>
            <person name="Roedelsperger C."/>
        </authorList>
    </citation>
    <scope>NUCLEOTIDE SEQUENCE [LARGE SCALE GENOMIC DNA]</scope>
    <source>
        <strain evidence="9">OB123</strain>
        <tissue evidence="9">Whole animal</tissue>
    </source>
</reference>
<name>A0A0T6AWU6_9SCAR</name>
<dbReference type="GO" id="GO:0005737">
    <property type="term" value="C:cytoplasm"/>
    <property type="evidence" value="ECO:0007669"/>
    <property type="project" value="TreeGrafter"/>
</dbReference>
<evidence type="ECO:0000256" key="3">
    <source>
        <dbReference type="ARBA" id="ARBA00022777"/>
    </source>
</evidence>
<comment type="caution">
    <text evidence="9">The sequence shown here is derived from an EMBL/GenBank/DDBJ whole genome shotgun (WGS) entry which is preliminary data.</text>
</comment>
<evidence type="ECO:0000256" key="2">
    <source>
        <dbReference type="ARBA" id="ARBA00022741"/>
    </source>
</evidence>
<keyword evidence="3 9" id="KW-0418">Kinase</keyword>
<proteinExistence type="inferred from homology"/>
<feature type="region of interest" description="Disordered" evidence="7">
    <location>
        <begin position="474"/>
        <end position="499"/>
    </location>
</feature>
<dbReference type="SUPFAM" id="SSF56112">
    <property type="entry name" value="Protein kinase-like (PK-like)"/>
    <property type="match status" value="2"/>
</dbReference>
<dbReference type="SMART" id="SM00220">
    <property type="entry name" value="S_TKc"/>
    <property type="match status" value="1"/>
</dbReference>
<dbReference type="InterPro" id="IPR050339">
    <property type="entry name" value="CC_SR_Kinase"/>
</dbReference>
<feature type="compositionally biased region" description="Acidic residues" evidence="7">
    <location>
        <begin position="482"/>
        <end position="495"/>
    </location>
</feature>
<dbReference type="OrthoDB" id="6778822at2759"/>
<evidence type="ECO:0000256" key="4">
    <source>
        <dbReference type="ARBA" id="ARBA00022840"/>
    </source>
</evidence>
<dbReference type="InterPro" id="IPR017441">
    <property type="entry name" value="Protein_kinase_ATP_BS"/>
</dbReference>
<evidence type="ECO:0000313" key="10">
    <source>
        <dbReference type="Proteomes" id="UP000051574"/>
    </source>
</evidence>
<keyword evidence="10" id="KW-1185">Reference proteome</keyword>
<evidence type="ECO:0000259" key="8">
    <source>
        <dbReference type="PROSITE" id="PS50011"/>
    </source>
</evidence>
<keyword evidence="1" id="KW-0808">Transferase</keyword>
<dbReference type="PROSITE" id="PS50011">
    <property type="entry name" value="PROTEIN_KINASE_DOM"/>
    <property type="match status" value="2"/>
</dbReference>
<dbReference type="GO" id="GO:0004672">
    <property type="term" value="F:protein kinase activity"/>
    <property type="evidence" value="ECO:0007669"/>
    <property type="project" value="InterPro"/>
</dbReference>
<dbReference type="PANTHER" id="PTHR11042">
    <property type="entry name" value="EUKARYOTIC TRANSLATION INITIATION FACTOR 2-ALPHA KINASE EIF2-ALPHA KINASE -RELATED"/>
    <property type="match status" value="1"/>
</dbReference>
<sequence length="681" mass="77546">MRLRKEHRHNSESFNDDSLNSSGRNSFGANNVSGNNFDYCNHTGPTILDFVNNNGRKIRKGKCNYHSPDCVIFNSMDVDTGELFALSEWTIPTEVVSDINIVQRQVSSIEQELNYLVKLRHSNLIHYVNIRHDVSEEKFITIQILHEFVYGLSCTDIFILENIPIDIDLLRHIAKGVLSALDYLHRNNVVHKELSNSCIYICNAGLIKVGNYSLDKRLSDIISQAQCTNYSKKTDIYKFGVAMLSLLKGVQIDEIPQVPQTFSGELYDFLYKCLIDDEKLRYTALQLLNHPFLKEPLEKYSPQCNVDNNEDRGKSLDQEAAELKLLSQSNSRGPSRVQSEFEILHCLGKGAYGEVFKVRNKLDQRCYAIKRIELNPKNKQLNRKIIREVKLLSRLNHENVVRYYNSWIESAIIEYEDSNCSTVDTSSVATPAVRKALYKKELTINDNDIELLAPPIKDVEWSISYRGKSKSIKESESISSSSDEESSTDDDDDDWGLVLGNMDSDSDSIEFEKESGDHLQEESIINKTPDTVDGSSIVIRTREIQYMYIQMEFCEKSTLRSAIDSGLFTDKERGWRLFREMIEGLVHIHQQGMIHRDLKPVNIFLDLNDHVKIGDFGLATTNLLSKFNENIYPNKSYMDATNDAGDISLTGHVGTALYVAPELTSAVKAVYNQKVDIYSLG</sequence>
<feature type="domain" description="Protein kinase" evidence="8">
    <location>
        <begin position="16"/>
        <end position="293"/>
    </location>
</feature>
<dbReference type="Gene3D" id="3.30.200.20">
    <property type="entry name" value="Phosphorylase Kinase, domain 1"/>
    <property type="match status" value="1"/>
</dbReference>
<dbReference type="EMBL" id="LJIG01022612">
    <property type="protein sequence ID" value="KRT79635.1"/>
    <property type="molecule type" value="Genomic_DNA"/>
</dbReference>
<dbReference type="InterPro" id="IPR011009">
    <property type="entry name" value="Kinase-like_dom_sf"/>
</dbReference>
<dbReference type="PANTHER" id="PTHR11042:SF136">
    <property type="entry name" value="EIF-2-ALPHA KINASE GCN2"/>
    <property type="match status" value="1"/>
</dbReference>
<evidence type="ECO:0000256" key="1">
    <source>
        <dbReference type="ARBA" id="ARBA00022679"/>
    </source>
</evidence>
<dbReference type="AlphaFoldDB" id="A0A0T6AWU6"/>
<dbReference type="Proteomes" id="UP000051574">
    <property type="component" value="Unassembled WGS sequence"/>
</dbReference>
<evidence type="ECO:0000313" key="9">
    <source>
        <dbReference type="EMBL" id="KRT79635.1"/>
    </source>
</evidence>
<dbReference type="Pfam" id="PF00069">
    <property type="entry name" value="Pkinase"/>
    <property type="match status" value="3"/>
</dbReference>
<dbReference type="Gene3D" id="1.10.510.10">
    <property type="entry name" value="Transferase(Phosphotransferase) domain 1"/>
    <property type="match status" value="2"/>
</dbReference>
<keyword evidence="4 6" id="KW-0067">ATP-binding</keyword>
<feature type="binding site" evidence="6">
    <location>
        <position position="370"/>
    </location>
    <ligand>
        <name>ATP</name>
        <dbReference type="ChEBI" id="CHEBI:30616"/>
    </ligand>
</feature>
<feature type="region of interest" description="Disordered" evidence="7">
    <location>
        <begin position="1"/>
        <end position="20"/>
    </location>
</feature>
<protein>
    <submittedName>
        <fullName evidence="9">Protein kinase</fullName>
    </submittedName>
</protein>
<evidence type="ECO:0000256" key="6">
    <source>
        <dbReference type="PROSITE-ProRule" id="PRU10141"/>
    </source>
</evidence>
<gene>
    <name evidence="9" type="ORF">AMK59_8527</name>
</gene>
<accession>A0A0T6AWU6</accession>
<dbReference type="InterPro" id="IPR000719">
    <property type="entry name" value="Prot_kinase_dom"/>
</dbReference>
<dbReference type="GO" id="GO:0005524">
    <property type="term" value="F:ATP binding"/>
    <property type="evidence" value="ECO:0007669"/>
    <property type="project" value="UniProtKB-UniRule"/>
</dbReference>
<dbReference type="PROSITE" id="PS00108">
    <property type="entry name" value="PROTEIN_KINASE_ST"/>
    <property type="match status" value="1"/>
</dbReference>
<feature type="domain" description="Protein kinase" evidence="8">
    <location>
        <begin position="341"/>
        <end position="681"/>
    </location>
</feature>
<comment type="similarity">
    <text evidence="5">Belongs to the protein kinase superfamily. Ser/Thr protein kinase family. GCN2 subfamily.</text>
</comment>
<dbReference type="GO" id="GO:0005634">
    <property type="term" value="C:nucleus"/>
    <property type="evidence" value="ECO:0007669"/>
    <property type="project" value="TreeGrafter"/>
</dbReference>
<keyword evidence="2 6" id="KW-0547">Nucleotide-binding</keyword>
<dbReference type="PROSITE" id="PS00107">
    <property type="entry name" value="PROTEIN_KINASE_ATP"/>
    <property type="match status" value="1"/>
</dbReference>
<evidence type="ECO:0000256" key="7">
    <source>
        <dbReference type="SAM" id="MobiDB-lite"/>
    </source>
</evidence>
<evidence type="ECO:0000256" key="5">
    <source>
        <dbReference type="ARBA" id="ARBA00037982"/>
    </source>
</evidence>